<dbReference type="EMBL" id="FXBJ01000002">
    <property type="protein sequence ID" value="SMH36821.1"/>
    <property type="molecule type" value="Genomic_DNA"/>
</dbReference>
<keyword evidence="16" id="KW-1185">Reference proteome</keyword>
<dbReference type="GO" id="GO:0070042">
    <property type="term" value="F:rRNA (uridine-N3-)-methyltransferase activity"/>
    <property type="evidence" value="ECO:0007669"/>
    <property type="project" value="TreeGrafter"/>
</dbReference>
<comment type="catalytic activity">
    <reaction evidence="11 12">
        <text>uridine(1498) in 16S rRNA + S-adenosyl-L-methionine = N(3)-methyluridine(1498) in 16S rRNA + S-adenosyl-L-homocysteine + H(+)</text>
        <dbReference type="Rhea" id="RHEA:42920"/>
        <dbReference type="Rhea" id="RHEA-COMP:10283"/>
        <dbReference type="Rhea" id="RHEA-COMP:10284"/>
        <dbReference type="ChEBI" id="CHEBI:15378"/>
        <dbReference type="ChEBI" id="CHEBI:57856"/>
        <dbReference type="ChEBI" id="CHEBI:59789"/>
        <dbReference type="ChEBI" id="CHEBI:65315"/>
        <dbReference type="ChEBI" id="CHEBI:74502"/>
        <dbReference type="EC" id="2.1.1.193"/>
    </reaction>
</comment>
<dbReference type="NCBIfam" id="TIGR00046">
    <property type="entry name" value="RsmE family RNA methyltransferase"/>
    <property type="match status" value="1"/>
</dbReference>
<evidence type="ECO:0000256" key="3">
    <source>
        <dbReference type="ARBA" id="ARBA00012328"/>
    </source>
</evidence>
<accession>A0A1X7NGH4</accession>
<comment type="subcellular location">
    <subcellularLocation>
        <location evidence="1 12">Cytoplasm</location>
    </subcellularLocation>
</comment>
<evidence type="ECO:0000256" key="2">
    <source>
        <dbReference type="ARBA" id="ARBA00005528"/>
    </source>
</evidence>
<evidence type="ECO:0000313" key="15">
    <source>
        <dbReference type="EMBL" id="SMH36821.1"/>
    </source>
</evidence>
<evidence type="ECO:0000256" key="4">
    <source>
        <dbReference type="ARBA" id="ARBA00013673"/>
    </source>
</evidence>
<sequence length="253" mass="28579">MQRYFITENRKDSYQTIEIRLTGEQHHHMTRVMRMEVGKTVYLVFPDQKAIVAKLTKIESDFVSLLWVSDETSKKELPLEVTVASGLPKGDKLDYIIQKGTELGASFFIPFQASFSITKWDKKKSDKKITRLNKIAQEAAEQSHRTRIPGVTPIVSFKELVNLATSYDACIVAYEESAKKGEMTNFAKVVNKLRPNDRVLLVFGPEGGLSREEIDSLTEAGMITCSLGPRILRTETAPLYALAAISYHFELNK</sequence>
<name>A0A1X7NGH4_9LACT</name>
<dbReference type="InterPro" id="IPR029026">
    <property type="entry name" value="tRNA_m1G_MTases_N"/>
</dbReference>
<reference evidence="15 16" key="1">
    <citation type="submission" date="2017-04" db="EMBL/GenBank/DDBJ databases">
        <authorList>
            <person name="Afonso C.L."/>
            <person name="Miller P.J."/>
            <person name="Scott M.A."/>
            <person name="Spackman E."/>
            <person name="Goraichik I."/>
            <person name="Dimitrov K.M."/>
            <person name="Suarez D.L."/>
            <person name="Swayne D.E."/>
        </authorList>
    </citation>
    <scope>NUCLEOTIDE SEQUENCE [LARGE SCALE GENOMIC DNA]</scope>
    <source>
        <strain evidence="15 16">LMG26642</strain>
    </source>
</reference>
<keyword evidence="6 12" id="KW-0698">rRNA processing</keyword>
<dbReference type="InterPro" id="IPR046887">
    <property type="entry name" value="RsmE_PUA-like"/>
</dbReference>
<keyword evidence="9 12" id="KW-0949">S-adenosyl-L-methionine</keyword>
<dbReference type="SUPFAM" id="SSF75217">
    <property type="entry name" value="alpha/beta knot"/>
    <property type="match status" value="1"/>
</dbReference>
<dbReference type="SUPFAM" id="SSF88697">
    <property type="entry name" value="PUA domain-like"/>
    <property type="match status" value="1"/>
</dbReference>
<evidence type="ECO:0000259" key="14">
    <source>
        <dbReference type="Pfam" id="PF20260"/>
    </source>
</evidence>
<proteinExistence type="inferred from homology"/>
<dbReference type="RefSeq" id="WP_085560006.1">
    <property type="nucleotide sequence ID" value="NZ_FOAH01000003.1"/>
</dbReference>
<dbReference type="EC" id="2.1.1.193" evidence="3 12"/>
<evidence type="ECO:0000256" key="8">
    <source>
        <dbReference type="ARBA" id="ARBA00022679"/>
    </source>
</evidence>
<evidence type="ECO:0000256" key="1">
    <source>
        <dbReference type="ARBA" id="ARBA00004496"/>
    </source>
</evidence>
<dbReference type="OrthoDB" id="9815641at2"/>
<evidence type="ECO:0000256" key="9">
    <source>
        <dbReference type="ARBA" id="ARBA00022691"/>
    </source>
</evidence>
<protein>
    <recommendedName>
        <fullName evidence="4 12">Ribosomal RNA small subunit methyltransferase E</fullName>
        <ecNumber evidence="3 12">2.1.1.193</ecNumber>
    </recommendedName>
</protein>
<dbReference type="PANTHER" id="PTHR30027:SF3">
    <property type="entry name" value="16S RRNA (URACIL(1498)-N(3))-METHYLTRANSFERASE"/>
    <property type="match status" value="1"/>
</dbReference>
<evidence type="ECO:0000256" key="12">
    <source>
        <dbReference type="PIRNR" id="PIRNR015601"/>
    </source>
</evidence>
<evidence type="ECO:0000256" key="5">
    <source>
        <dbReference type="ARBA" id="ARBA00022490"/>
    </source>
</evidence>
<evidence type="ECO:0000259" key="13">
    <source>
        <dbReference type="Pfam" id="PF04452"/>
    </source>
</evidence>
<organism evidence="15 16">
    <name type="scientific">Carnobacterium iners</name>
    <dbReference type="NCBI Taxonomy" id="1073423"/>
    <lineage>
        <taxon>Bacteria</taxon>
        <taxon>Bacillati</taxon>
        <taxon>Bacillota</taxon>
        <taxon>Bacilli</taxon>
        <taxon>Lactobacillales</taxon>
        <taxon>Carnobacteriaceae</taxon>
        <taxon>Carnobacterium</taxon>
    </lineage>
</organism>
<dbReference type="STRING" id="1073423.SAMN04488700_1919"/>
<dbReference type="Pfam" id="PF04452">
    <property type="entry name" value="Methyltrans_RNA"/>
    <property type="match status" value="1"/>
</dbReference>
<evidence type="ECO:0000256" key="11">
    <source>
        <dbReference type="ARBA" id="ARBA00047944"/>
    </source>
</evidence>
<dbReference type="InterPro" id="IPR006700">
    <property type="entry name" value="RsmE"/>
</dbReference>
<dbReference type="InterPro" id="IPR015947">
    <property type="entry name" value="PUA-like_sf"/>
</dbReference>
<dbReference type="Proteomes" id="UP000193435">
    <property type="component" value="Unassembled WGS sequence"/>
</dbReference>
<evidence type="ECO:0000256" key="6">
    <source>
        <dbReference type="ARBA" id="ARBA00022552"/>
    </source>
</evidence>
<comment type="function">
    <text evidence="10 12">Specifically methylates the N3 position of the uracil ring of uridine 1498 (m3U1498) in 16S rRNA. Acts on the fully assembled 30S ribosomal subunit.</text>
</comment>
<dbReference type="NCBIfam" id="NF008691">
    <property type="entry name" value="PRK11713.1-4"/>
    <property type="match status" value="1"/>
</dbReference>
<dbReference type="InterPro" id="IPR046886">
    <property type="entry name" value="RsmE_MTase_dom"/>
</dbReference>
<evidence type="ECO:0000256" key="10">
    <source>
        <dbReference type="ARBA" id="ARBA00025699"/>
    </source>
</evidence>
<dbReference type="Pfam" id="PF20260">
    <property type="entry name" value="PUA_4"/>
    <property type="match status" value="1"/>
</dbReference>
<feature type="domain" description="Ribosomal RNA small subunit methyltransferase E methyltransferase" evidence="13">
    <location>
        <begin position="75"/>
        <end position="246"/>
    </location>
</feature>
<keyword evidence="7 12" id="KW-0489">Methyltransferase</keyword>
<dbReference type="AlphaFoldDB" id="A0A1X7NGH4"/>
<dbReference type="Gene3D" id="3.40.1280.10">
    <property type="match status" value="1"/>
</dbReference>
<dbReference type="GO" id="GO:0070475">
    <property type="term" value="P:rRNA base methylation"/>
    <property type="evidence" value="ECO:0007669"/>
    <property type="project" value="TreeGrafter"/>
</dbReference>
<gene>
    <name evidence="15" type="ORF">SAMN04488700_1919</name>
</gene>
<dbReference type="GO" id="GO:0005737">
    <property type="term" value="C:cytoplasm"/>
    <property type="evidence" value="ECO:0007669"/>
    <property type="project" value="UniProtKB-SubCell"/>
</dbReference>
<keyword evidence="8 12" id="KW-0808">Transferase</keyword>
<keyword evidence="5 12" id="KW-0963">Cytoplasm</keyword>
<feature type="domain" description="Ribosomal RNA small subunit methyltransferase E PUA-like" evidence="14">
    <location>
        <begin position="21"/>
        <end position="64"/>
    </location>
</feature>
<evidence type="ECO:0000256" key="7">
    <source>
        <dbReference type="ARBA" id="ARBA00022603"/>
    </source>
</evidence>
<dbReference type="PIRSF" id="PIRSF015601">
    <property type="entry name" value="MTase_slr0722"/>
    <property type="match status" value="1"/>
</dbReference>
<evidence type="ECO:0000313" key="16">
    <source>
        <dbReference type="Proteomes" id="UP000193435"/>
    </source>
</evidence>
<dbReference type="PANTHER" id="PTHR30027">
    <property type="entry name" value="RIBOSOMAL RNA SMALL SUBUNIT METHYLTRANSFERASE E"/>
    <property type="match status" value="1"/>
</dbReference>
<comment type="similarity">
    <text evidence="2 12">Belongs to the RNA methyltransferase RsmE family.</text>
</comment>
<dbReference type="InterPro" id="IPR029028">
    <property type="entry name" value="Alpha/beta_knot_MTases"/>
</dbReference>
<dbReference type="CDD" id="cd18084">
    <property type="entry name" value="RsmE-like"/>
    <property type="match status" value="1"/>
</dbReference>